<dbReference type="STRING" id="240176.A8NG16"/>
<sequence>MTVSKSSTTTNKLSILHFNDVYRVTPQKFTNTSSETIDVTQFAWLVDSLRGNWNDCEGEQGKNGLVLFSGDVFSPSVESSVTRGSHMVPVLNELKIDVSVTGNHDFDFGYPHLSKLVGDTAFPWLLSNIVDTTTGQVPSALKEFVVLERSGVRIGFIGLVEKEWIATVASWPAEFQYKSMADTAVELSKRLRDPEGEYKCDIIVGLTHCRLPNDIQLAKDVFALSPSHQRKTPIADIHGVDLLLGGHDHLYFVPKGVDGWEGFDVAAPTLGAEGDEGDILVVKSGSDFRDLSEIELELEDTPEGCARNKVVKRITGKRHTVSPSTPKSERMSKLLEKLLSSVSSTLKAPVCKSTVLLDLRGHHIRTTESAAGNWFADIIRPAYDDTLAMNGCEGADGVFICAGTLRGDSTYGPGVITLGDILEILPFEDPAIVIEMDGETLWEALEAGLSKWPAQEGRFPVISGFKVTWDSRREPGNRVTGVWLQVENVDKNQSHGHVDHVPVEKTKEGRKYRIVTREYLADGHDGYDVLKRCKRLVDEECGVLVSAIVRKYLLGSHYVNKMIRLKSVPNGDVIHPKLRLALSEESSSKARIQWRNVVHKVINRKPFAHYRHQQNVPAVQHMSSVDAFDGSGARKGEPCPYAEKETTQDLLVISPEIDGRLKDEARSD</sequence>
<protein>
    <submittedName>
        <fullName evidence="6">Flagellar associated protein</fullName>
    </submittedName>
</protein>
<keyword evidence="6" id="KW-0282">Flagellum</keyword>
<dbReference type="RefSeq" id="XP_001833451.1">
    <property type="nucleotide sequence ID" value="XM_001833399.1"/>
</dbReference>
<feature type="domain" description="5'-Nucleotidase C-terminal" evidence="5">
    <location>
        <begin position="358"/>
        <end position="532"/>
    </location>
</feature>
<dbReference type="AlphaFoldDB" id="A8NG16"/>
<dbReference type="GO" id="GO:0016787">
    <property type="term" value="F:hydrolase activity"/>
    <property type="evidence" value="ECO:0007669"/>
    <property type="project" value="UniProtKB-KW"/>
</dbReference>
<dbReference type="VEuPathDB" id="FungiDB:CC1G_05151"/>
<evidence type="ECO:0000256" key="1">
    <source>
        <dbReference type="ARBA" id="ARBA00006654"/>
    </source>
</evidence>
<comment type="caution">
    <text evidence="6">The sequence shown here is derived from an EMBL/GenBank/DDBJ whole genome shotgun (WGS) entry which is preliminary data.</text>
</comment>
<keyword evidence="6" id="KW-0966">Cell projection</keyword>
<dbReference type="EMBL" id="AACS02000002">
    <property type="protein sequence ID" value="EAU88385.1"/>
    <property type="molecule type" value="Genomic_DNA"/>
</dbReference>
<keyword evidence="3" id="KW-0547">Nucleotide-binding</keyword>
<evidence type="ECO:0000313" key="6">
    <source>
        <dbReference type="EMBL" id="EAU88385.1"/>
    </source>
</evidence>
<dbReference type="InParanoid" id="A8NG16"/>
<evidence type="ECO:0000313" key="7">
    <source>
        <dbReference type="Proteomes" id="UP000001861"/>
    </source>
</evidence>
<evidence type="ECO:0000259" key="4">
    <source>
        <dbReference type="Pfam" id="PF00149"/>
    </source>
</evidence>
<keyword evidence="6" id="KW-0969">Cilium</keyword>
<proteinExistence type="inferred from homology"/>
<dbReference type="PANTHER" id="PTHR11575:SF48">
    <property type="entry name" value="5'-NUCLEOTIDASE"/>
    <property type="match status" value="1"/>
</dbReference>
<dbReference type="PANTHER" id="PTHR11575">
    <property type="entry name" value="5'-NUCLEOTIDASE-RELATED"/>
    <property type="match status" value="1"/>
</dbReference>
<dbReference type="OrthoDB" id="10252235at2759"/>
<dbReference type="Proteomes" id="UP000001861">
    <property type="component" value="Unassembled WGS sequence"/>
</dbReference>
<feature type="domain" description="Calcineurin-like phosphoesterase" evidence="4">
    <location>
        <begin position="15"/>
        <end position="250"/>
    </location>
</feature>
<dbReference type="Pfam" id="PF00149">
    <property type="entry name" value="Metallophos"/>
    <property type="match status" value="1"/>
</dbReference>
<dbReference type="Gene3D" id="3.60.21.10">
    <property type="match status" value="1"/>
</dbReference>
<gene>
    <name evidence="6" type="ORF">CC1G_05151</name>
</gene>
<dbReference type="GO" id="GO:0009166">
    <property type="term" value="P:nucleotide catabolic process"/>
    <property type="evidence" value="ECO:0007669"/>
    <property type="project" value="InterPro"/>
</dbReference>
<dbReference type="InterPro" id="IPR008334">
    <property type="entry name" value="5'-Nucleotdase_C"/>
</dbReference>
<keyword evidence="3" id="KW-0378">Hydrolase</keyword>
<evidence type="ECO:0000256" key="2">
    <source>
        <dbReference type="ARBA" id="ARBA00022729"/>
    </source>
</evidence>
<dbReference type="SUPFAM" id="SSF56300">
    <property type="entry name" value="Metallo-dependent phosphatases"/>
    <property type="match status" value="1"/>
</dbReference>
<dbReference type="InterPro" id="IPR036907">
    <property type="entry name" value="5'-Nucleotdase_C_sf"/>
</dbReference>
<dbReference type="PRINTS" id="PR01607">
    <property type="entry name" value="APYRASEFAMLY"/>
</dbReference>
<dbReference type="InterPro" id="IPR029052">
    <property type="entry name" value="Metallo-depent_PP-like"/>
</dbReference>
<dbReference type="Pfam" id="PF02872">
    <property type="entry name" value="5_nucleotid_C"/>
    <property type="match status" value="1"/>
</dbReference>
<dbReference type="SUPFAM" id="SSF55816">
    <property type="entry name" value="5'-nucleotidase (syn. UDP-sugar hydrolase), C-terminal domain"/>
    <property type="match status" value="1"/>
</dbReference>
<dbReference type="KEGG" id="cci:CC1G_05151"/>
<dbReference type="OMA" id="GETWYDF"/>
<dbReference type="InterPro" id="IPR004843">
    <property type="entry name" value="Calcineurin-like_PHP"/>
</dbReference>
<dbReference type="GeneID" id="6009947"/>
<accession>A8NG16</accession>
<dbReference type="Gene3D" id="3.90.780.10">
    <property type="entry name" value="5'-Nucleotidase, C-terminal domain"/>
    <property type="match status" value="1"/>
</dbReference>
<dbReference type="eggNOG" id="KOG4419">
    <property type="taxonomic scope" value="Eukaryota"/>
</dbReference>
<organism evidence="6 7">
    <name type="scientific">Coprinopsis cinerea (strain Okayama-7 / 130 / ATCC MYA-4618 / FGSC 9003)</name>
    <name type="common">Inky cap fungus</name>
    <name type="synonym">Hormographiella aspergillata</name>
    <dbReference type="NCBI Taxonomy" id="240176"/>
    <lineage>
        <taxon>Eukaryota</taxon>
        <taxon>Fungi</taxon>
        <taxon>Dikarya</taxon>
        <taxon>Basidiomycota</taxon>
        <taxon>Agaricomycotina</taxon>
        <taxon>Agaricomycetes</taxon>
        <taxon>Agaricomycetidae</taxon>
        <taxon>Agaricales</taxon>
        <taxon>Agaricineae</taxon>
        <taxon>Psathyrellaceae</taxon>
        <taxon>Coprinopsis</taxon>
    </lineage>
</organism>
<keyword evidence="2" id="KW-0732">Signal</keyword>
<evidence type="ECO:0000259" key="5">
    <source>
        <dbReference type="Pfam" id="PF02872"/>
    </source>
</evidence>
<dbReference type="GO" id="GO:0000166">
    <property type="term" value="F:nucleotide binding"/>
    <property type="evidence" value="ECO:0007669"/>
    <property type="project" value="UniProtKB-KW"/>
</dbReference>
<name>A8NG16_COPC7</name>
<comment type="similarity">
    <text evidence="1 3">Belongs to the 5'-nucleotidase family.</text>
</comment>
<reference evidence="6 7" key="1">
    <citation type="journal article" date="2010" name="Proc. Natl. Acad. Sci. U.S.A.">
        <title>Insights into evolution of multicellular fungi from the assembled chromosomes of the mushroom Coprinopsis cinerea (Coprinus cinereus).</title>
        <authorList>
            <person name="Stajich J.E."/>
            <person name="Wilke S.K."/>
            <person name="Ahren D."/>
            <person name="Au C.H."/>
            <person name="Birren B.W."/>
            <person name="Borodovsky M."/>
            <person name="Burns C."/>
            <person name="Canback B."/>
            <person name="Casselton L.A."/>
            <person name="Cheng C.K."/>
            <person name="Deng J."/>
            <person name="Dietrich F.S."/>
            <person name="Fargo D.C."/>
            <person name="Farman M.L."/>
            <person name="Gathman A.C."/>
            <person name="Goldberg J."/>
            <person name="Guigo R."/>
            <person name="Hoegger P.J."/>
            <person name="Hooker J.B."/>
            <person name="Huggins A."/>
            <person name="James T.Y."/>
            <person name="Kamada T."/>
            <person name="Kilaru S."/>
            <person name="Kodira C."/>
            <person name="Kues U."/>
            <person name="Kupfer D."/>
            <person name="Kwan H.S."/>
            <person name="Lomsadze A."/>
            <person name="Li W."/>
            <person name="Lilly W.W."/>
            <person name="Ma L.J."/>
            <person name="Mackey A.J."/>
            <person name="Manning G."/>
            <person name="Martin F."/>
            <person name="Muraguchi H."/>
            <person name="Natvig D.O."/>
            <person name="Palmerini H."/>
            <person name="Ramesh M.A."/>
            <person name="Rehmeyer C.J."/>
            <person name="Roe B.A."/>
            <person name="Shenoy N."/>
            <person name="Stanke M."/>
            <person name="Ter-Hovhannisyan V."/>
            <person name="Tunlid A."/>
            <person name="Velagapudi R."/>
            <person name="Vision T.J."/>
            <person name="Zeng Q."/>
            <person name="Zolan M.E."/>
            <person name="Pukkila P.J."/>
        </authorList>
    </citation>
    <scope>NUCLEOTIDE SEQUENCE [LARGE SCALE GENOMIC DNA]</scope>
    <source>
        <strain evidence="7">Okayama-7 / 130 / ATCC MYA-4618 / FGSC 9003</strain>
    </source>
</reference>
<evidence type="ECO:0000256" key="3">
    <source>
        <dbReference type="RuleBase" id="RU362119"/>
    </source>
</evidence>
<dbReference type="InterPro" id="IPR006179">
    <property type="entry name" value="5_nucleotidase/apyrase"/>
</dbReference>
<keyword evidence="7" id="KW-1185">Reference proteome</keyword>